<accession>A0ABX5FEC9</accession>
<sequence>MDAMQIPISKKHASTEEKPLGMKIQDLLGLATSKVLEMCNIMRPIRHRVTYNFLLLPSFYSNLKL</sequence>
<dbReference type="Proteomes" id="UP000242660">
    <property type="component" value="Unassembled WGS sequence"/>
</dbReference>
<organism evidence="1 2">
    <name type="scientific">Candidatus Pandoraea novymonadis</name>
    <dbReference type="NCBI Taxonomy" id="1808959"/>
    <lineage>
        <taxon>Bacteria</taxon>
        <taxon>Pseudomonadati</taxon>
        <taxon>Pseudomonadota</taxon>
        <taxon>Betaproteobacteria</taxon>
        <taxon>Burkholderiales</taxon>
        <taxon>Burkholderiaceae</taxon>
        <taxon>Pandoraea</taxon>
    </lineage>
</organism>
<gene>
    <name evidence="1" type="ORF">BZL35_00266</name>
</gene>
<comment type="caution">
    <text evidence="1">The sequence shown here is derived from an EMBL/GenBank/DDBJ whole genome shotgun (WGS) entry which is preliminary data.</text>
</comment>
<reference evidence="1 2" key="1">
    <citation type="journal article" date="2017" name="Front. Microbiol.">
        <title>Genome of Ca. Pandoraea novymonadis, an Endosymbiotic Bacterium of the Trypanosomatid Novymonas esmeraldas.</title>
        <authorList>
            <person name="Kostygov A.Y."/>
            <person name="Butenko A."/>
            <person name="Nenarokova A."/>
            <person name="Tashyreva D."/>
            <person name="Flegontov P."/>
            <person name="Lukes J."/>
            <person name="Yurchenko V."/>
        </authorList>
    </citation>
    <scope>NUCLEOTIDE SEQUENCE [LARGE SCALE GENOMIC DNA]</scope>
    <source>
        <strain evidence="1 2">E262</strain>
    </source>
</reference>
<keyword evidence="2" id="KW-1185">Reference proteome</keyword>
<protein>
    <submittedName>
        <fullName evidence="1">Uncharacterized protein</fullName>
    </submittedName>
</protein>
<dbReference type="EMBL" id="MUHY01000001">
    <property type="protein sequence ID" value="PSB92040.1"/>
    <property type="molecule type" value="Genomic_DNA"/>
</dbReference>
<name>A0ABX5FEC9_9BURK</name>
<proteinExistence type="predicted"/>
<evidence type="ECO:0000313" key="2">
    <source>
        <dbReference type="Proteomes" id="UP000242660"/>
    </source>
</evidence>
<evidence type="ECO:0000313" key="1">
    <source>
        <dbReference type="EMBL" id="PSB92040.1"/>
    </source>
</evidence>